<keyword evidence="3 4" id="KW-0472">Membrane</keyword>
<dbReference type="Pfam" id="PF07690">
    <property type="entry name" value="MFS_1"/>
    <property type="match status" value="1"/>
</dbReference>
<keyword evidence="1 4" id="KW-0812">Transmembrane</keyword>
<evidence type="ECO:0000313" key="5">
    <source>
        <dbReference type="EMBL" id="KAB0288076.1"/>
    </source>
</evidence>
<comment type="caution">
    <text evidence="5">The sequence shown here is derived from an EMBL/GenBank/DDBJ whole genome shotgun (WGS) entry which is preliminary data.</text>
</comment>
<feature type="transmembrane region" description="Helical" evidence="4">
    <location>
        <begin position="343"/>
        <end position="365"/>
    </location>
</feature>
<feature type="transmembrane region" description="Helical" evidence="4">
    <location>
        <begin position="12"/>
        <end position="34"/>
    </location>
</feature>
<feature type="transmembrane region" description="Helical" evidence="4">
    <location>
        <begin position="146"/>
        <end position="168"/>
    </location>
</feature>
<keyword evidence="2 4" id="KW-1133">Transmembrane helix</keyword>
<dbReference type="AlphaFoldDB" id="A0A5N3R112"/>
<dbReference type="Proteomes" id="UP000326789">
    <property type="component" value="Unassembled WGS sequence"/>
</dbReference>
<dbReference type="PANTHER" id="PTHR23546">
    <property type="entry name" value="TRANSPORT PROTEIN"/>
    <property type="match status" value="1"/>
</dbReference>
<feature type="transmembrane region" description="Helical" evidence="4">
    <location>
        <begin position="76"/>
        <end position="97"/>
    </location>
</feature>
<evidence type="ECO:0000256" key="2">
    <source>
        <dbReference type="ARBA" id="ARBA00022989"/>
    </source>
</evidence>
<sequence length="407" mass="43759">MLAINNKTFHLMSIGLISALMGIGQNGLLVSLPFLVEQSAFDLPTWSALIAVGSLLFLPSAPFWGRYSDNHGPNRVVIQALAGMTISFLLLAVFSMMSLSGDVNVTLCFLGLIIARVIYGCTVSGMVPASQHWAIILCGEQHRLKAITAVSIGLSSGRLLGPIVSIFALKLNPFAPLFLMVLLPFIALIFALIMPIPKVESSISNNIKRESWLPNKSLSPYLITGLLLCASVALLQYSLSPLIYSFTEWPSEKLSDAIGILLSISASMTLFSQVWIVKKEKVTPRMMYWVGSIAFLVGMSLFTIPHLLTFGLAMAVTSVGAALLVPAYTASATDKWSSSPGTVAGFISMSHTIGYGVAAMLAFSVVIDPLYPIYLCIAFSGVIVTLALWTRGESKKKAAETDISRQA</sequence>
<evidence type="ECO:0000256" key="4">
    <source>
        <dbReference type="SAM" id="Phobius"/>
    </source>
</evidence>
<dbReference type="InterPro" id="IPR011701">
    <property type="entry name" value="MFS"/>
</dbReference>
<accession>A0A5N3R112</accession>
<feature type="transmembrane region" description="Helical" evidence="4">
    <location>
        <begin position="257"/>
        <end position="277"/>
    </location>
</feature>
<feature type="transmembrane region" description="Helical" evidence="4">
    <location>
        <begin position="371"/>
        <end position="389"/>
    </location>
</feature>
<proteinExistence type="predicted"/>
<feature type="transmembrane region" description="Helical" evidence="4">
    <location>
        <begin position="46"/>
        <end position="64"/>
    </location>
</feature>
<evidence type="ECO:0000313" key="6">
    <source>
        <dbReference type="Proteomes" id="UP000326789"/>
    </source>
</evidence>
<feature type="transmembrane region" description="Helical" evidence="4">
    <location>
        <begin position="286"/>
        <end position="304"/>
    </location>
</feature>
<dbReference type="GO" id="GO:0022857">
    <property type="term" value="F:transmembrane transporter activity"/>
    <property type="evidence" value="ECO:0007669"/>
    <property type="project" value="InterPro"/>
</dbReference>
<dbReference type="EMBL" id="VWSE01000006">
    <property type="protein sequence ID" value="KAB0288076.1"/>
    <property type="molecule type" value="Genomic_DNA"/>
</dbReference>
<feature type="transmembrane region" description="Helical" evidence="4">
    <location>
        <begin position="310"/>
        <end position="331"/>
    </location>
</feature>
<feature type="transmembrane region" description="Helical" evidence="4">
    <location>
        <begin position="174"/>
        <end position="197"/>
    </location>
</feature>
<feature type="transmembrane region" description="Helical" evidence="4">
    <location>
        <begin position="103"/>
        <end position="125"/>
    </location>
</feature>
<organism evidence="5 6">
    <name type="scientific">Vibrio fortis</name>
    <dbReference type="NCBI Taxonomy" id="212667"/>
    <lineage>
        <taxon>Bacteria</taxon>
        <taxon>Pseudomonadati</taxon>
        <taxon>Pseudomonadota</taxon>
        <taxon>Gammaproteobacteria</taxon>
        <taxon>Vibrionales</taxon>
        <taxon>Vibrionaceae</taxon>
        <taxon>Vibrio</taxon>
    </lineage>
</organism>
<evidence type="ECO:0000256" key="1">
    <source>
        <dbReference type="ARBA" id="ARBA00022692"/>
    </source>
</evidence>
<dbReference type="InterPro" id="IPR036259">
    <property type="entry name" value="MFS_trans_sf"/>
</dbReference>
<name>A0A5N3R112_9VIBR</name>
<dbReference type="PANTHER" id="PTHR23546:SF1">
    <property type="entry name" value="MEMBRANE PROTEIN"/>
    <property type="match status" value="1"/>
</dbReference>
<feature type="transmembrane region" description="Helical" evidence="4">
    <location>
        <begin position="218"/>
        <end position="237"/>
    </location>
</feature>
<gene>
    <name evidence="5" type="ORF">F2P58_11430</name>
</gene>
<dbReference type="Gene3D" id="1.20.1250.20">
    <property type="entry name" value="MFS general substrate transporter like domains"/>
    <property type="match status" value="2"/>
</dbReference>
<evidence type="ECO:0000256" key="3">
    <source>
        <dbReference type="ARBA" id="ARBA00023136"/>
    </source>
</evidence>
<dbReference type="SUPFAM" id="SSF103473">
    <property type="entry name" value="MFS general substrate transporter"/>
    <property type="match status" value="1"/>
</dbReference>
<reference evidence="5 6" key="1">
    <citation type="submission" date="2019-09" db="EMBL/GenBank/DDBJ databases">
        <title>Whole genome sequence of Vibrio fortis.</title>
        <authorList>
            <person name="Das S.K."/>
        </authorList>
    </citation>
    <scope>NUCLEOTIDE SEQUENCE [LARGE SCALE GENOMIC DNA]</scope>
    <source>
        <strain evidence="5 6">AN60</strain>
    </source>
</reference>
<protein>
    <submittedName>
        <fullName evidence="5">MFS transporter</fullName>
    </submittedName>
</protein>